<reference evidence="3 4" key="1">
    <citation type="submission" date="2023-07" db="EMBL/GenBank/DDBJ databases">
        <title>Genomic Encyclopedia of Type Strains, Phase IV (KMG-IV): sequencing the most valuable type-strain genomes for metagenomic binning, comparative biology and taxonomic classification.</title>
        <authorList>
            <person name="Goeker M."/>
        </authorList>
    </citation>
    <scope>NUCLEOTIDE SEQUENCE [LARGE SCALE GENOMIC DNA]</scope>
    <source>
        <strain evidence="3 4">B6-8</strain>
    </source>
</reference>
<dbReference type="RefSeq" id="WP_266350129.1">
    <property type="nucleotide sequence ID" value="NZ_JAPKNG010000005.1"/>
</dbReference>
<protein>
    <submittedName>
        <fullName evidence="3">LDH2 family malate/lactate/ureidoglycolate dehydrogenase</fullName>
    </submittedName>
</protein>
<dbReference type="Pfam" id="PF02615">
    <property type="entry name" value="Ldh_2"/>
    <property type="match status" value="1"/>
</dbReference>
<proteinExistence type="inferred from homology"/>
<keyword evidence="2" id="KW-0560">Oxidoreductase</keyword>
<evidence type="ECO:0000313" key="3">
    <source>
        <dbReference type="EMBL" id="MDQ0439236.1"/>
    </source>
</evidence>
<accession>A0ABU0HA96</accession>
<dbReference type="Gene3D" id="3.30.1370.60">
    <property type="entry name" value="Hypothetical oxidoreductase yiak, domain 2"/>
    <property type="match status" value="1"/>
</dbReference>
<name>A0ABU0HA96_9HYPH</name>
<dbReference type="Gene3D" id="1.10.1530.10">
    <property type="match status" value="1"/>
</dbReference>
<organism evidence="3 4">
    <name type="scientific">Kaistia dalseonensis</name>
    <dbReference type="NCBI Taxonomy" id="410840"/>
    <lineage>
        <taxon>Bacteria</taxon>
        <taxon>Pseudomonadati</taxon>
        <taxon>Pseudomonadota</taxon>
        <taxon>Alphaproteobacteria</taxon>
        <taxon>Hyphomicrobiales</taxon>
        <taxon>Kaistiaceae</taxon>
        <taxon>Kaistia</taxon>
    </lineage>
</organism>
<sequence>MAEAELSKLGHDVRGRASAETLSAFVESVLRAAGTETGHARSVASALTEASLRGVDSHGVRLAVHYAKVVRTGRINPNPQLKVDRTGPGTAILDADNGFGHHASFAAIDEGVALAAETGIAAVSVINSSHFGAAGCYSLRAAASGYVGFAFANSDSFVLAHDSVEPFHGTNPISFAAPVAGERPFLLDMATSTVPWNRVQDMMAKGLTLPNDVAVDSSGAITRQPAEAAALLPIGGLHFGFKGAALASMLEILSAVMTGSPHCTELLGMVGPDWSTPRRLGHFFIVIDPARFVPRPLYDAAMAAYLADIRAARARPGTSVMAPGDREWKVERERSANGIPVAEALAIAFDNLAAELAVPPLAYL</sequence>
<keyword evidence="4" id="KW-1185">Reference proteome</keyword>
<evidence type="ECO:0000256" key="1">
    <source>
        <dbReference type="ARBA" id="ARBA00006056"/>
    </source>
</evidence>
<comment type="similarity">
    <text evidence="1">Belongs to the LDH2/MDH2 oxidoreductase family.</text>
</comment>
<dbReference type="PANTHER" id="PTHR11091:SF0">
    <property type="entry name" value="MALATE DEHYDROGENASE"/>
    <property type="match status" value="1"/>
</dbReference>
<dbReference type="InterPro" id="IPR036111">
    <property type="entry name" value="Mal/L-sulfo/L-lacto_DH-like_sf"/>
</dbReference>
<dbReference type="EMBL" id="JAUSVO010000005">
    <property type="protein sequence ID" value="MDQ0439236.1"/>
    <property type="molecule type" value="Genomic_DNA"/>
</dbReference>
<evidence type="ECO:0000313" key="4">
    <source>
        <dbReference type="Proteomes" id="UP001241603"/>
    </source>
</evidence>
<dbReference type="SUPFAM" id="SSF89733">
    <property type="entry name" value="L-sulfolactate dehydrogenase-like"/>
    <property type="match status" value="1"/>
</dbReference>
<dbReference type="InterPro" id="IPR043143">
    <property type="entry name" value="Mal/L-sulf/L-lact_DH-like_NADP"/>
</dbReference>
<comment type="caution">
    <text evidence="3">The sequence shown here is derived from an EMBL/GenBank/DDBJ whole genome shotgun (WGS) entry which is preliminary data.</text>
</comment>
<dbReference type="InterPro" id="IPR003767">
    <property type="entry name" value="Malate/L-lactate_DH-like"/>
</dbReference>
<gene>
    <name evidence="3" type="ORF">QO014_003637</name>
</gene>
<evidence type="ECO:0000256" key="2">
    <source>
        <dbReference type="ARBA" id="ARBA00023002"/>
    </source>
</evidence>
<dbReference type="InterPro" id="IPR043144">
    <property type="entry name" value="Mal/L-sulf/L-lact_DH-like_ah"/>
</dbReference>
<dbReference type="PANTHER" id="PTHR11091">
    <property type="entry name" value="OXIDOREDUCTASE-RELATED"/>
    <property type="match status" value="1"/>
</dbReference>
<dbReference type="Proteomes" id="UP001241603">
    <property type="component" value="Unassembled WGS sequence"/>
</dbReference>